<feature type="transmembrane region" description="Helical" evidence="2">
    <location>
        <begin position="178"/>
        <end position="201"/>
    </location>
</feature>
<evidence type="ECO:0000313" key="4">
    <source>
        <dbReference type="Proteomes" id="UP000471648"/>
    </source>
</evidence>
<keyword evidence="2" id="KW-1133">Transmembrane helix</keyword>
<dbReference type="RefSeq" id="WP_164357315.1">
    <property type="nucleotide sequence ID" value="NZ_JAAGME010000606.1"/>
</dbReference>
<keyword evidence="2" id="KW-0812">Transmembrane</keyword>
<gene>
    <name evidence="3" type="ORF">G3I39_14170</name>
</gene>
<name>A0A6N9V5L6_STRMI</name>
<protein>
    <submittedName>
        <fullName evidence="3">TIGR04222 domain-containing membrane protein</fullName>
    </submittedName>
</protein>
<feature type="transmembrane region" description="Helical" evidence="2">
    <location>
        <begin position="6"/>
        <end position="25"/>
    </location>
</feature>
<dbReference type="EMBL" id="JAAGME010000606">
    <property type="protein sequence ID" value="NEB68184.1"/>
    <property type="molecule type" value="Genomic_DNA"/>
</dbReference>
<evidence type="ECO:0000313" key="3">
    <source>
        <dbReference type="EMBL" id="NEB68184.1"/>
    </source>
</evidence>
<feature type="region of interest" description="Disordered" evidence="1">
    <location>
        <begin position="309"/>
        <end position="346"/>
    </location>
</feature>
<organism evidence="3 4">
    <name type="scientific">Streptomyces microflavus</name>
    <name type="common">Streptomyces lipmanii</name>
    <dbReference type="NCBI Taxonomy" id="1919"/>
    <lineage>
        <taxon>Bacteria</taxon>
        <taxon>Bacillati</taxon>
        <taxon>Actinomycetota</taxon>
        <taxon>Actinomycetes</taxon>
        <taxon>Kitasatosporales</taxon>
        <taxon>Streptomycetaceae</taxon>
        <taxon>Streptomyces</taxon>
    </lineage>
</organism>
<dbReference type="AlphaFoldDB" id="A0A6N9V5L6"/>
<dbReference type="InterPro" id="IPR026467">
    <property type="entry name" value="Ser/Gly_Cys_C_dom"/>
</dbReference>
<evidence type="ECO:0000256" key="1">
    <source>
        <dbReference type="SAM" id="MobiDB-lite"/>
    </source>
</evidence>
<dbReference type="NCBIfam" id="TIGR04222">
    <property type="entry name" value="near_uncomplex"/>
    <property type="match status" value="1"/>
</dbReference>
<evidence type="ECO:0000256" key="2">
    <source>
        <dbReference type="SAM" id="Phobius"/>
    </source>
</evidence>
<comment type="caution">
    <text evidence="3">The sequence shown here is derived from an EMBL/GenBank/DDBJ whole genome shotgun (WGS) entry which is preliminary data.</text>
</comment>
<reference evidence="3 4" key="1">
    <citation type="submission" date="2020-01" db="EMBL/GenBank/DDBJ databases">
        <title>Insect and environment-associated Actinomycetes.</title>
        <authorList>
            <person name="Currrie C."/>
            <person name="Chevrette M."/>
            <person name="Carlson C."/>
            <person name="Stubbendieck R."/>
            <person name="Wendt-Pienkowski E."/>
        </authorList>
    </citation>
    <scope>NUCLEOTIDE SEQUENCE [LARGE SCALE GENOMIC DNA]</scope>
    <source>
        <strain evidence="3 4">SID14438</strain>
    </source>
</reference>
<accession>A0A6N9V5L6</accession>
<keyword evidence="2" id="KW-0472">Membrane</keyword>
<dbReference type="Proteomes" id="UP000471648">
    <property type="component" value="Unassembled WGS sequence"/>
</dbReference>
<feature type="transmembrane region" description="Helical" evidence="2">
    <location>
        <begin position="144"/>
        <end position="166"/>
    </location>
</feature>
<proteinExistence type="predicted"/>
<sequence length="346" mass="34199">MNTLALLLTLGVALSTALLIAKVVASRSGRPSAGTSPAVHDLYEAAFLNGGPARVADTALTALYADGRVLIGGPGIISVRHAHANDPVERAVFQELSTAPSGALHVVREAVMRHPAVQEIGDGLAQRGLLVPPAASRPVRRWGLVQGVSCFVALPLSILLTVLQYMAHDSPFDMPFPFVLKMLPAILLGGIGGLVVAAAAANRITRAGRRAAQAFRAANAYTVTPQYLVATLGLRALPDPVLQAQLIAAAQAHASAGRSRSRRSGSRSAGYVGGTAAATGFAATTVWCADAGPGHTSCGGSSGGSGCGGGSGSSCGGGSGCGGSGSSCGGGSSCGSSGGSSCGSSS</sequence>